<organism evidence="8 9">
    <name type="scientific">Alkalibacterium gilvum</name>
    <dbReference type="NCBI Taxonomy" id="1130080"/>
    <lineage>
        <taxon>Bacteria</taxon>
        <taxon>Bacillati</taxon>
        <taxon>Bacillota</taxon>
        <taxon>Bacilli</taxon>
        <taxon>Lactobacillales</taxon>
        <taxon>Carnobacteriaceae</taxon>
        <taxon>Alkalibacterium</taxon>
    </lineage>
</organism>
<reference evidence="9" key="1">
    <citation type="submission" date="2016-10" db="EMBL/GenBank/DDBJ databases">
        <authorList>
            <person name="Varghese N."/>
            <person name="Submissions S."/>
        </authorList>
    </citation>
    <scope>NUCLEOTIDE SEQUENCE [LARGE SCALE GENOMIC DNA]</scope>
    <source>
        <strain evidence="9">DSM 25751</strain>
    </source>
</reference>
<dbReference type="PANTHER" id="PTHR30250">
    <property type="entry name" value="PST FAMILY PREDICTED COLANIC ACID TRANSPORTER"/>
    <property type="match status" value="1"/>
</dbReference>
<keyword evidence="9" id="KW-1185">Reference proteome</keyword>
<feature type="transmembrane region" description="Helical" evidence="7">
    <location>
        <begin position="425"/>
        <end position="443"/>
    </location>
</feature>
<dbReference type="OrthoDB" id="9775950at2"/>
<keyword evidence="4 7" id="KW-1133">Transmembrane helix</keyword>
<feature type="transmembrane region" description="Helical" evidence="7">
    <location>
        <begin position="394"/>
        <end position="413"/>
    </location>
</feature>
<feature type="region of interest" description="Disordered" evidence="6">
    <location>
        <begin position="1"/>
        <end position="20"/>
    </location>
</feature>
<feature type="transmembrane region" description="Helical" evidence="7">
    <location>
        <begin position="190"/>
        <end position="209"/>
    </location>
</feature>
<dbReference type="RefSeq" id="WP_091635389.1">
    <property type="nucleotide sequence ID" value="NZ_FNYW01000027.1"/>
</dbReference>
<feature type="transmembrane region" description="Helical" evidence="7">
    <location>
        <begin position="449"/>
        <end position="469"/>
    </location>
</feature>
<evidence type="ECO:0000256" key="4">
    <source>
        <dbReference type="ARBA" id="ARBA00022989"/>
    </source>
</evidence>
<feature type="transmembrane region" description="Helical" evidence="7">
    <location>
        <begin position="256"/>
        <end position="283"/>
    </location>
</feature>
<evidence type="ECO:0000256" key="7">
    <source>
        <dbReference type="SAM" id="Phobius"/>
    </source>
</evidence>
<evidence type="ECO:0000256" key="3">
    <source>
        <dbReference type="ARBA" id="ARBA00022692"/>
    </source>
</evidence>
<dbReference type="InterPro" id="IPR050833">
    <property type="entry name" value="Poly_Biosynth_Transport"/>
</dbReference>
<keyword evidence="3 7" id="KW-0812">Transmembrane</keyword>
<evidence type="ECO:0000256" key="2">
    <source>
        <dbReference type="ARBA" id="ARBA00022475"/>
    </source>
</evidence>
<evidence type="ECO:0000313" key="9">
    <source>
        <dbReference type="Proteomes" id="UP000198564"/>
    </source>
</evidence>
<dbReference type="EMBL" id="FNYW01000027">
    <property type="protein sequence ID" value="SEI86668.1"/>
    <property type="molecule type" value="Genomic_DNA"/>
</dbReference>
<feature type="transmembrane region" description="Helical" evidence="7">
    <location>
        <begin position="148"/>
        <end position="169"/>
    </location>
</feature>
<accession>A0A1H6U2T6</accession>
<sequence>MSNNMPKVKTKQTNKQNNRSQETLVAGSAWMSGSSIVSRLLGALYIIPWMALMGDNTTASAANALMNIGYTPYALFLNIATAGVPSSISKQVSYYNSIGEYSTGKKIYKKGLQVMGLTGIISAILMYVLAPLLASASPAASIAEGTQVIRSLTPALLIIPMMSVTRGYIQGHNTMAPSAISQVLEQFVRVGFMILSVFLIRIILGSSVVNAVSLSTFGAFIGALASSLYLGYVVWSRKNEFQHEVVYKEKQQDIKTNVILISIVKTAIPFVFIGSGITLSQLIDQYTYGPVMSRITTWTPGEIQVFYGVAAANAHKLIMIVLSLGSAMAVTSVPLMSSLVAEKNLQGVGKQFSNSIQLLFLVLFPSSLGMLVLASPLYTLFYEFNVFGTEMTRVSSIMTLFLGLYTVLGSNLLAANMIRSAIKALLIGLLVKLIVQIPLFAIFGTSGMIYANMIGFGLSSYLMMRAMYAKTYYDYKKLGKRLMAIGALSTIMTCTVWGTKSLLSLFINPVSRSGSVLIIIIATIVGISVYGYLILKTRLADHVTGNSAEKIRSRLRIQ</sequence>
<dbReference type="GO" id="GO:0005886">
    <property type="term" value="C:plasma membrane"/>
    <property type="evidence" value="ECO:0007669"/>
    <property type="project" value="UniProtKB-SubCell"/>
</dbReference>
<dbReference type="PIRSF" id="PIRSF038958">
    <property type="entry name" value="PG_synth_SpoVB"/>
    <property type="match status" value="1"/>
</dbReference>
<dbReference type="InterPro" id="IPR024923">
    <property type="entry name" value="PG_synth_SpoVB"/>
</dbReference>
<evidence type="ECO:0000313" key="8">
    <source>
        <dbReference type="EMBL" id="SEI86668.1"/>
    </source>
</evidence>
<feature type="transmembrane region" description="Helical" evidence="7">
    <location>
        <begin position="317"/>
        <end position="337"/>
    </location>
</feature>
<dbReference type="Proteomes" id="UP000198564">
    <property type="component" value="Unassembled WGS sequence"/>
</dbReference>
<dbReference type="Pfam" id="PF01943">
    <property type="entry name" value="Polysacc_synt"/>
    <property type="match status" value="1"/>
</dbReference>
<dbReference type="PANTHER" id="PTHR30250:SF21">
    <property type="entry name" value="LIPID II FLIPPASE MURJ"/>
    <property type="match status" value="1"/>
</dbReference>
<feature type="transmembrane region" description="Helical" evidence="7">
    <location>
        <begin position="515"/>
        <end position="535"/>
    </location>
</feature>
<feature type="transmembrane region" description="Helical" evidence="7">
    <location>
        <begin position="481"/>
        <end position="503"/>
    </location>
</feature>
<keyword evidence="2" id="KW-1003">Cell membrane</keyword>
<evidence type="ECO:0000256" key="6">
    <source>
        <dbReference type="SAM" id="MobiDB-lite"/>
    </source>
</evidence>
<protein>
    <submittedName>
        <fullName evidence="8">Membrane protein involved in the export of O-antigen and teichoic acid</fullName>
    </submittedName>
</protein>
<evidence type="ECO:0000256" key="5">
    <source>
        <dbReference type="ARBA" id="ARBA00023136"/>
    </source>
</evidence>
<dbReference type="AlphaFoldDB" id="A0A1H6U2T6"/>
<gene>
    <name evidence="8" type="ORF">SAMN04488113_1276</name>
</gene>
<feature type="transmembrane region" description="Helical" evidence="7">
    <location>
        <begin position="114"/>
        <end position="136"/>
    </location>
</feature>
<evidence type="ECO:0000256" key="1">
    <source>
        <dbReference type="ARBA" id="ARBA00004651"/>
    </source>
</evidence>
<comment type="subcellular location">
    <subcellularLocation>
        <location evidence="1">Cell membrane</location>
        <topology evidence="1">Multi-pass membrane protein</topology>
    </subcellularLocation>
</comment>
<dbReference type="InterPro" id="IPR002797">
    <property type="entry name" value="Polysacc_synth"/>
</dbReference>
<feature type="transmembrane region" description="Helical" evidence="7">
    <location>
        <begin position="215"/>
        <end position="235"/>
    </location>
</feature>
<proteinExistence type="predicted"/>
<dbReference type="CDD" id="cd13124">
    <property type="entry name" value="MATE_SpoVB_like"/>
    <property type="match status" value="1"/>
</dbReference>
<dbReference type="STRING" id="1130080.SAMN04488113_1276"/>
<keyword evidence="5 7" id="KW-0472">Membrane</keyword>
<name>A0A1H6U2T6_9LACT</name>
<feature type="transmembrane region" description="Helical" evidence="7">
    <location>
        <begin position="358"/>
        <end position="382"/>
    </location>
</feature>